<comment type="similarity">
    <text evidence="1 5">Belongs to the class-II fumarase/aspartase family. Fumarase subfamily.</text>
</comment>
<dbReference type="InterPro" id="IPR020557">
    <property type="entry name" value="Fumarate_lyase_CS"/>
</dbReference>
<evidence type="ECO:0000256" key="1">
    <source>
        <dbReference type="ARBA" id="ARBA00009084"/>
    </source>
</evidence>
<organism evidence="9 10">
    <name type="scientific">Ktedonobacter robiniae</name>
    <dbReference type="NCBI Taxonomy" id="2778365"/>
    <lineage>
        <taxon>Bacteria</taxon>
        <taxon>Bacillati</taxon>
        <taxon>Chloroflexota</taxon>
        <taxon>Ktedonobacteria</taxon>
        <taxon>Ktedonobacterales</taxon>
        <taxon>Ktedonobacteraceae</taxon>
        <taxon>Ktedonobacter</taxon>
    </lineage>
</organism>
<keyword evidence="4 5" id="KW-0456">Lyase</keyword>
<proteinExistence type="inferred from homology"/>
<comment type="miscellaneous">
    <text evidence="5">There are 2 substrate-binding sites: the catalytic A site, and the non-catalytic B site that may play a role in the transfer of substrate or product between the active site and the solvent. Alternatively, the B site may bind allosteric effectors.</text>
</comment>
<dbReference type="InterPro" id="IPR008948">
    <property type="entry name" value="L-Aspartase-like"/>
</dbReference>
<feature type="binding site" description="in site B" evidence="5">
    <location>
        <begin position="131"/>
        <end position="134"/>
    </location>
    <ligand>
        <name>substrate</name>
    </ligand>
</feature>
<comment type="pathway">
    <text evidence="5">Carbohydrate metabolism; tricarboxylic acid cycle; (S)-malate from fumarate: step 1/1.</text>
</comment>
<name>A0ABQ3UKL8_9CHLR</name>
<dbReference type="PANTHER" id="PTHR11444:SF22">
    <property type="entry name" value="FUMARATE HYDRATASE CLASS II"/>
    <property type="match status" value="1"/>
</dbReference>
<evidence type="ECO:0000313" key="9">
    <source>
        <dbReference type="EMBL" id="GHO53291.1"/>
    </source>
</evidence>
<dbReference type="Proteomes" id="UP000654345">
    <property type="component" value="Unassembled WGS sequence"/>
</dbReference>
<feature type="binding site" evidence="5">
    <location>
        <begin position="326"/>
        <end position="328"/>
    </location>
    <ligand>
        <name>substrate</name>
    </ligand>
</feature>
<dbReference type="RefSeq" id="WP_201370139.1">
    <property type="nucleotide sequence ID" value="NZ_BNJG01000001.1"/>
</dbReference>
<evidence type="ECO:0000256" key="4">
    <source>
        <dbReference type="ARBA" id="ARBA00023239"/>
    </source>
</evidence>
<dbReference type="EC" id="4.2.1.2" evidence="5"/>
<evidence type="ECO:0000256" key="2">
    <source>
        <dbReference type="ARBA" id="ARBA00022490"/>
    </source>
</evidence>
<dbReference type="NCBIfam" id="NF008909">
    <property type="entry name" value="PRK12273.1"/>
    <property type="match status" value="1"/>
</dbReference>
<feature type="active site" description="Proton donor/acceptor" evidence="5">
    <location>
        <position position="190"/>
    </location>
</feature>
<evidence type="ECO:0000256" key="5">
    <source>
        <dbReference type="HAMAP-Rule" id="MF_00743"/>
    </source>
</evidence>
<dbReference type="InterPro" id="IPR018951">
    <property type="entry name" value="Fumarase_C_C"/>
</dbReference>
<dbReference type="PRINTS" id="PR00145">
    <property type="entry name" value="ARGSUCLYASE"/>
</dbReference>
<dbReference type="InterPro" id="IPR024083">
    <property type="entry name" value="Fumarase/histidase_N"/>
</dbReference>
<feature type="region of interest" description="Disordered" evidence="6">
    <location>
        <begin position="441"/>
        <end position="472"/>
    </location>
</feature>
<dbReference type="Pfam" id="PF00206">
    <property type="entry name" value="Lyase_1"/>
    <property type="match status" value="1"/>
</dbReference>
<reference evidence="9 10" key="1">
    <citation type="journal article" date="2021" name="Int. J. Syst. Evol. Microbiol.">
        <title>Reticulibacter mediterranei gen. nov., sp. nov., within the new family Reticulibacteraceae fam. nov., and Ktedonospora formicarum gen. nov., sp. nov., Ktedonobacter robiniae sp. nov., Dictyobacter formicarum sp. nov. and Dictyobacter arantiisoli sp. nov., belonging to the class Ktedonobacteria.</title>
        <authorList>
            <person name="Yabe S."/>
            <person name="Zheng Y."/>
            <person name="Wang C.M."/>
            <person name="Sakai Y."/>
            <person name="Abe K."/>
            <person name="Yokota A."/>
            <person name="Donadio S."/>
            <person name="Cavaletti L."/>
            <person name="Monciardini P."/>
        </authorList>
    </citation>
    <scope>NUCLEOTIDE SEQUENCE [LARGE SCALE GENOMIC DNA]</scope>
    <source>
        <strain evidence="9 10">SOSP1-30</strain>
    </source>
</reference>
<feature type="domain" description="Fumarate lyase N-terminal" evidence="7">
    <location>
        <begin position="15"/>
        <end position="344"/>
    </location>
</feature>
<evidence type="ECO:0000313" key="10">
    <source>
        <dbReference type="Proteomes" id="UP000654345"/>
    </source>
</evidence>
<dbReference type="PROSITE" id="PS00163">
    <property type="entry name" value="FUMARATE_LYASES"/>
    <property type="match status" value="1"/>
</dbReference>
<comment type="caution">
    <text evidence="9">The sequence shown here is derived from an EMBL/GenBank/DDBJ whole genome shotgun (WGS) entry which is preliminary data.</text>
</comment>
<dbReference type="SUPFAM" id="SSF48557">
    <property type="entry name" value="L-aspartase-like"/>
    <property type="match status" value="1"/>
</dbReference>
<dbReference type="EMBL" id="BNJG01000001">
    <property type="protein sequence ID" value="GHO53291.1"/>
    <property type="molecule type" value="Genomic_DNA"/>
</dbReference>
<evidence type="ECO:0000259" key="7">
    <source>
        <dbReference type="Pfam" id="PF00206"/>
    </source>
</evidence>
<feature type="domain" description="Fumarase C C-terminal" evidence="8">
    <location>
        <begin position="409"/>
        <end position="462"/>
    </location>
</feature>
<sequence>MTMTQETRIERDSMGEMQVPIDAYYGASTQRAVLNFPISSLRFPRAFIRALGQIKQAAAQTNEELGTVDGAITEAIVKAAQEVIDGKLDAHFVLDIFQTGSGTSTNMNANEVIANRASELLGGSRGSRKVHPNDHVNFGQSSNDVIPSAMHLSALVSIEKDLVPALQELQQALQEKADEFMPVIKTGRTHLQDATPIRLGQEFLGYVGQIERGIARVRHAQGELAELALGGTAVGTGVNTHPEFSAHVCQRLSRVNGIEVRETSNHFQAQSTLDNVVEASGALNTLAVSLMKIANDIRWLGSGPRAGIGEIELPAVQPGSSIMPGKVNPVIAESVCMVCAQVMGNHTTITVAGQAGNFEINVMMPVTAYNLLQSIELLAASARNFTRQCIKGLKATTKGPEMVERGLAICTSLAPVIGYDAAAAISKEAHKTGKTIREVTREKTDLSEADLDRILDPSSMTRPGLDGGPTAG</sequence>
<comment type="catalytic activity">
    <reaction evidence="5">
        <text>(S)-malate = fumarate + H2O</text>
        <dbReference type="Rhea" id="RHEA:12460"/>
        <dbReference type="ChEBI" id="CHEBI:15377"/>
        <dbReference type="ChEBI" id="CHEBI:15589"/>
        <dbReference type="ChEBI" id="CHEBI:29806"/>
        <dbReference type="EC" id="4.2.1.2"/>
    </reaction>
</comment>
<dbReference type="PANTHER" id="PTHR11444">
    <property type="entry name" value="ASPARTATEAMMONIA/ARGININOSUCCINATE/ADENYLOSUCCINATE LYASE"/>
    <property type="match status" value="1"/>
</dbReference>
<feature type="site" description="Important for catalytic activity" evidence="5">
    <location>
        <position position="333"/>
    </location>
</feature>
<dbReference type="PRINTS" id="PR00149">
    <property type="entry name" value="FUMRATELYASE"/>
</dbReference>
<keyword evidence="2 5" id="KW-0963">Cytoplasm</keyword>
<dbReference type="Gene3D" id="1.20.200.10">
    <property type="entry name" value="Fumarase/aspartase (Central domain)"/>
    <property type="match status" value="1"/>
</dbReference>
<dbReference type="CDD" id="cd01362">
    <property type="entry name" value="Fumarase_classII"/>
    <property type="match status" value="1"/>
</dbReference>
<comment type="subcellular location">
    <subcellularLocation>
        <location evidence="5">Cytoplasm</location>
    </subcellularLocation>
</comment>
<dbReference type="Gene3D" id="1.10.40.30">
    <property type="entry name" value="Fumarase/aspartase (C-terminal domain)"/>
    <property type="match status" value="1"/>
</dbReference>
<dbReference type="InterPro" id="IPR000362">
    <property type="entry name" value="Fumarate_lyase_fam"/>
</dbReference>
<dbReference type="InterPro" id="IPR005677">
    <property type="entry name" value="Fum_hydII"/>
</dbReference>
<dbReference type="Pfam" id="PF10415">
    <property type="entry name" value="FumaraseC_C"/>
    <property type="match status" value="1"/>
</dbReference>
<accession>A0ABQ3UKL8</accession>
<feature type="binding site" evidence="5">
    <location>
        <begin position="101"/>
        <end position="103"/>
    </location>
    <ligand>
        <name>substrate</name>
    </ligand>
</feature>
<dbReference type="HAMAP" id="MF_00743">
    <property type="entry name" value="FumaraseC"/>
    <property type="match status" value="1"/>
</dbReference>
<feature type="binding site" evidence="5">
    <location>
        <position position="189"/>
    </location>
    <ligand>
        <name>substrate</name>
    </ligand>
</feature>
<keyword evidence="10" id="KW-1185">Reference proteome</keyword>
<feature type="compositionally biased region" description="Basic and acidic residues" evidence="6">
    <location>
        <begin position="441"/>
        <end position="455"/>
    </location>
</feature>
<comment type="function">
    <text evidence="5">Involved in the TCA cycle. Catalyzes the stereospecific interconversion of fumarate to L-malate.</text>
</comment>
<feature type="binding site" evidence="5">
    <location>
        <position position="321"/>
    </location>
    <ligand>
        <name>substrate</name>
    </ligand>
</feature>
<dbReference type="Gene3D" id="1.10.275.10">
    <property type="entry name" value="Fumarase/aspartase (N-terminal domain)"/>
    <property type="match status" value="1"/>
</dbReference>
<gene>
    <name evidence="9" type="primary">aspA</name>
    <name evidence="5" type="synonym">fumC</name>
    <name evidence="9" type="ORF">KSB_17660</name>
</gene>
<feature type="active site" evidence="5">
    <location>
        <position position="320"/>
    </location>
</feature>
<evidence type="ECO:0000256" key="3">
    <source>
        <dbReference type="ARBA" id="ARBA00022532"/>
    </source>
</evidence>
<feature type="binding site" evidence="5">
    <location>
        <begin position="141"/>
        <end position="143"/>
    </location>
    <ligand>
        <name>substrate</name>
    </ligand>
</feature>
<dbReference type="InterPro" id="IPR022761">
    <property type="entry name" value="Fumarate_lyase_N"/>
</dbReference>
<keyword evidence="3 5" id="KW-0816">Tricarboxylic acid cycle</keyword>
<protein>
    <recommendedName>
        <fullName evidence="5">Fumarate hydratase class II</fullName>
        <shortName evidence="5">Fumarase C</shortName>
        <ecNumber evidence="5">4.2.1.2</ecNumber>
    </recommendedName>
    <alternativeName>
        <fullName evidence="5">Aerobic fumarase</fullName>
    </alternativeName>
    <alternativeName>
        <fullName evidence="5">Iron-independent fumarase</fullName>
    </alternativeName>
</protein>
<evidence type="ECO:0000259" key="8">
    <source>
        <dbReference type="Pfam" id="PF10415"/>
    </source>
</evidence>
<evidence type="ECO:0000256" key="6">
    <source>
        <dbReference type="SAM" id="MobiDB-lite"/>
    </source>
</evidence>
<comment type="subunit">
    <text evidence="5">Homotetramer.</text>
</comment>